<dbReference type="Pfam" id="PF00015">
    <property type="entry name" value="MCPsignal"/>
    <property type="match status" value="1"/>
</dbReference>
<dbReference type="Pfam" id="PF00072">
    <property type="entry name" value="Response_reg"/>
    <property type="match status" value="1"/>
</dbReference>
<evidence type="ECO:0000256" key="5">
    <source>
        <dbReference type="SAM" id="Phobius"/>
    </source>
</evidence>
<dbReference type="PROSITE" id="PS50110">
    <property type="entry name" value="RESPONSE_REGULATORY"/>
    <property type="match status" value="1"/>
</dbReference>
<feature type="domain" description="Methyl-accepting transducer" evidence="7">
    <location>
        <begin position="439"/>
        <end position="668"/>
    </location>
</feature>
<keyword evidence="5" id="KW-0812">Transmembrane</keyword>
<evidence type="ECO:0000259" key="6">
    <source>
        <dbReference type="PROSITE" id="PS50110"/>
    </source>
</evidence>
<sequence>MKKIMIVDDSKFMRTMIKNILQNEEYVFCEASDGIEALAMYPNEKPDVVLLDITMPHMSGIEVLKKLKEIDAEVKIVMCSAVGQESIIREAVIEGAIDFIVKPFKEDVLKRTVCAIVYADKGGIGMRKYFDNMKIGRKLMAVFVGIIFLYSLTVGVAIFNIYGLSDRMTDLYAGPFSNVEDSFEISMNVQIVGRSLVTLSSGEKKDNIDQEIEQIKITINNVDEGLEHLKTGYVTSPEKVSECVQKFNSLKVPRDKVIQLLENGNQKEAYDTYINKYEPQAKVVRNLLSEIVDDCLTDAQEKMASSQDLSQQIVILLAVLSVICIVTTIALWLIITKSIVDPIQQIKVTANEIANGNLNETLTYHSENELGELADDMRSTVVTLKEYLNEIQSVLKAIGKGQLNYQPTIQFKGEFIQLNMAMEEISVLLRDAMQQINSSAEQVTSGAEQVSNGAQVLAQGASEQAGSIEELAVSINEIAESVQANAQNAVESREISTFVGEQVVSSNDQMKQLLESMKHLKQNSGEINTIVKEIEEIAFQTNILALNASVEAARAGEAGKGFSVVASEIRRLATKTSNASKLTSNLIEKNNEAVEEGMGAVDKTAESLKVSVENVLQMTEKTNLMSELSLQQKDAIVQIRKSVELISEIVQGNSATSEESAAASEELSAQAQILKSLVEKFEI</sequence>
<dbReference type="InterPro" id="IPR004089">
    <property type="entry name" value="MCPsignal_dom"/>
</dbReference>
<dbReference type="GO" id="GO:0000160">
    <property type="term" value="P:phosphorelay signal transduction system"/>
    <property type="evidence" value="ECO:0007669"/>
    <property type="project" value="InterPro"/>
</dbReference>
<keyword evidence="5" id="KW-0472">Membrane</keyword>
<name>A0A4R3YMN1_9FIRM</name>
<organism evidence="9 10">
    <name type="scientific">Longibaculum muris</name>
    <dbReference type="NCBI Taxonomy" id="1796628"/>
    <lineage>
        <taxon>Bacteria</taxon>
        <taxon>Bacillati</taxon>
        <taxon>Bacillota</taxon>
        <taxon>Erysipelotrichia</taxon>
        <taxon>Erysipelotrichales</taxon>
        <taxon>Coprobacillaceae</taxon>
        <taxon>Longibaculum</taxon>
    </lineage>
</organism>
<evidence type="ECO:0000313" key="9">
    <source>
        <dbReference type="EMBL" id="TCV93576.1"/>
    </source>
</evidence>
<evidence type="ECO:0000256" key="3">
    <source>
        <dbReference type="PROSITE-ProRule" id="PRU00169"/>
    </source>
</evidence>
<comment type="similarity">
    <text evidence="2">Belongs to the methyl-accepting chemotaxis (MCP) protein family.</text>
</comment>
<keyword evidence="4" id="KW-0807">Transducer</keyword>
<dbReference type="Pfam" id="PF12729">
    <property type="entry name" value="4HB_MCP_1"/>
    <property type="match status" value="1"/>
</dbReference>
<dbReference type="PROSITE" id="PS50111">
    <property type="entry name" value="CHEMOTAXIS_TRANSDUC_2"/>
    <property type="match status" value="1"/>
</dbReference>
<dbReference type="PANTHER" id="PTHR43531">
    <property type="entry name" value="PROTEIN ICFG"/>
    <property type="match status" value="1"/>
</dbReference>
<comment type="caution">
    <text evidence="9">The sequence shown here is derived from an EMBL/GenBank/DDBJ whole genome shotgun (WGS) entry which is preliminary data.</text>
</comment>
<dbReference type="InterPro" id="IPR003660">
    <property type="entry name" value="HAMP_dom"/>
</dbReference>
<feature type="domain" description="HAMP" evidence="8">
    <location>
        <begin position="337"/>
        <end position="389"/>
    </location>
</feature>
<evidence type="ECO:0000259" key="8">
    <source>
        <dbReference type="PROSITE" id="PS50885"/>
    </source>
</evidence>
<dbReference type="InterPro" id="IPR001789">
    <property type="entry name" value="Sig_transdc_resp-reg_receiver"/>
</dbReference>
<feature type="transmembrane region" description="Helical" evidence="5">
    <location>
        <begin position="313"/>
        <end position="335"/>
    </location>
</feature>
<dbReference type="GO" id="GO:0006935">
    <property type="term" value="P:chemotaxis"/>
    <property type="evidence" value="ECO:0007669"/>
    <property type="project" value="UniProtKB-KW"/>
</dbReference>
<dbReference type="SMART" id="SM00283">
    <property type="entry name" value="MA"/>
    <property type="match status" value="1"/>
</dbReference>
<evidence type="ECO:0000259" key="7">
    <source>
        <dbReference type="PROSITE" id="PS50111"/>
    </source>
</evidence>
<dbReference type="GO" id="GO:0004888">
    <property type="term" value="F:transmembrane signaling receptor activity"/>
    <property type="evidence" value="ECO:0007669"/>
    <property type="project" value="TreeGrafter"/>
</dbReference>
<dbReference type="SUPFAM" id="SSF58104">
    <property type="entry name" value="Methyl-accepting chemotaxis protein (MCP) signaling domain"/>
    <property type="match status" value="1"/>
</dbReference>
<keyword evidence="1" id="KW-0145">Chemotaxis</keyword>
<dbReference type="SMART" id="SM00304">
    <property type="entry name" value="HAMP"/>
    <property type="match status" value="2"/>
</dbReference>
<evidence type="ECO:0000256" key="4">
    <source>
        <dbReference type="PROSITE-ProRule" id="PRU00284"/>
    </source>
</evidence>
<dbReference type="Gene3D" id="3.40.50.2300">
    <property type="match status" value="1"/>
</dbReference>
<dbReference type="RefSeq" id="WP_132226481.1">
    <property type="nucleotide sequence ID" value="NZ_JANKBF010000020.1"/>
</dbReference>
<dbReference type="SMART" id="SM00448">
    <property type="entry name" value="REC"/>
    <property type="match status" value="1"/>
</dbReference>
<evidence type="ECO:0000256" key="1">
    <source>
        <dbReference type="ARBA" id="ARBA00022500"/>
    </source>
</evidence>
<feature type="domain" description="Response regulatory" evidence="6">
    <location>
        <begin position="3"/>
        <end position="117"/>
    </location>
</feature>
<accession>A0A4R3YMN1</accession>
<dbReference type="GeneID" id="98916314"/>
<dbReference type="PROSITE" id="PS50885">
    <property type="entry name" value="HAMP"/>
    <property type="match status" value="1"/>
</dbReference>
<keyword evidence="3" id="KW-0597">Phosphoprotein</keyword>
<feature type="transmembrane region" description="Helical" evidence="5">
    <location>
        <begin position="139"/>
        <end position="162"/>
    </location>
</feature>
<gene>
    <name evidence="9" type="ORF">EDD60_12310</name>
</gene>
<dbReference type="PANTHER" id="PTHR43531:SF11">
    <property type="entry name" value="METHYL-ACCEPTING CHEMOTAXIS PROTEIN 3"/>
    <property type="match status" value="1"/>
</dbReference>
<dbReference type="Proteomes" id="UP000295515">
    <property type="component" value="Unassembled WGS sequence"/>
</dbReference>
<evidence type="ECO:0000313" key="10">
    <source>
        <dbReference type="Proteomes" id="UP000295515"/>
    </source>
</evidence>
<proteinExistence type="inferred from homology"/>
<dbReference type="AlphaFoldDB" id="A0A4R3YMN1"/>
<dbReference type="InterPro" id="IPR051310">
    <property type="entry name" value="MCP_chemotaxis"/>
</dbReference>
<dbReference type="Pfam" id="PF00672">
    <property type="entry name" value="HAMP"/>
    <property type="match status" value="1"/>
</dbReference>
<dbReference type="Gene3D" id="1.10.287.950">
    <property type="entry name" value="Methyl-accepting chemotaxis protein"/>
    <property type="match status" value="1"/>
</dbReference>
<dbReference type="SUPFAM" id="SSF52172">
    <property type="entry name" value="CheY-like"/>
    <property type="match status" value="1"/>
</dbReference>
<evidence type="ECO:0000256" key="2">
    <source>
        <dbReference type="ARBA" id="ARBA00029447"/>
    </source>
</evidence>
<dbReference type="InterPro" id="IPR011006">
    <property type="entry name" value="CheY-like_superfamily"/>
</dbReference>
<keyword evidence="10" id="KW-1185">Reference proteome</keyword>
<reference evidence="9 10" key="1">
    <citation type="submission" date="2019-03" db="EMBL/GenBank/DDBJ databases">
        <title>Genomic Encyclopedia of Type Strains, Phase IV (KMG-IV): sequencing the most valuable type-strain genomes for metagenomic binning, comparative biology and taxonomic classification.</title>
        <authorList>
            <person name="Goeker M."/>
        </authorList>
    </citation>
    <scope>NUCLEOTIDE SEQUENCE [LARGE SCALE GENOMIC DNA]</scope>
    <source>
        <strain evidence="9 10">DSM 29487</strain>
    </source>
</reference>
<keyword evidence="5" id="KW-1133">Transmembrane helix</keyword>
<dbReference type="GO" id="GO:0005886">
    <property type="term" value="C:plasma membrane"/>
    <property type="evidence" value="ECO:0007669"/>
    <property type="project" value="TreeGrafter"/>
</dbReference>
<protein>
    <submittedName>
        <fullName evidence="9">Methyl-accepting chemotaxis protein</fullName>
    </submittedName>
</protein>
<feature type="modified residue" description="4-aspartylphosphate" evidence="3">
    <location>
        <position position="52"/>
    </location>
</feature>
<dbReference type="Gene3D" id="6.10.340.10">
    <property type="match status" value="1"/>
</dbReference>
<dbReference type="CDD" id="cd06225">
    <property type="entry name" value="HAMP"/>
    <property type="match status" value="1"/>
</dbReference>
<dbReference type="EMBL" id="SMCQ01000023">
    <property type="protein sequence ID" value="TCV93576.1"/>
    <property type="molecule type" value="Genomic_DNA"/>
</dbReference>
<dbReference type="InterPro" id="IPR024478">
    <property type="entry name" value="HlyB_4HB_MCP"/>
</dbReference>